<evidence type="ECO:0000256" key="1">
    <source>
        <dbReference type="SAM" id="MobiDB-lite"/>
    </source>
</evidence>
<dbReference type="Proteomes" id="UP000029533">
    <property type="component" value="Unassembled WGS sequence"/>
</dbReference>
<dbReference type="EMBL" id="JRNJ01000074">
    <property type="protein sequence ID" value="KGF25702.1"/>
    <property type="molecule type" value="Genomic_DNA"/>
</dbReference>
<organism evidence="2 3">
    <name type="scientific">Prevotella histicola JCM 15637 = DNF00424</name>
    <dbReference type="NCBI Taxonomy" id="1236504"/>
    <lineage>
        <taxon>Bacteria</taxon>
        <taxon>Pseudomonadati</taxon>
        <taxon>Bacteroidota</taxon>
        <taxon>Bacteroidia</taxon>
        <taxon>Bacteroidales</taxon>
        <taxon>Prevotellaceae</taxon>
        <taxon>Prevotella</taxon>
    </lineage>
</organism>
<sequence length="68" mass="7261">MTVIERKAYLKPLCSIVCTEMETLLGNASGNAGTISAGTTTGDAKRHFGWEDEDETPGVPSWASETNN</sequence>
<proteinExistence type="predicted"/>
<gene>
    <name evidence="2" type="ORF">HMPREF2132_08970</name>
</gene>
<reference evidence="2 3" key="1">
    <citation type="submission" date="2014-07" db="EMBL/GenBank/DDBJ databases">
        <authorList>
            <person name="McCorrison J."/>
            <person name="Sanka R."/>
            <person name="Torralba M."/>
            <person name="Gillis M."/>
            <person name="Haft D.H."/>
            <person name="Methe B."/>
            <person name="Sutton G."/>
            <person name="Nelson K.E."/>
        </authorList>
    </citation>
    <scope>NUCLEOTIDE SEQUENCE [LARGE SCALE GENOMIC DNA]</scope>
    <source>
        <strain evidence="2 3">DNF00424</strain>
    </source>
</reference>
<name>A0AAW3FD68_9BACT</name>
<comment type="caution">
    <text evidence="2">The sequence shown here is derived from an EMBL/GenBank/DDBJ whole genome shotgun (WGS) entry which is preliminary data.</text>
</comment>
<dbReference type="AlphaFoldDB" id="A0AAW3FD68"/>
<protein>
    <submittedName>
        <fullName evidence="2">Uncharacterized protein</fullName>
    </submittedName>
</protein>
<evidence type="ECO:0000313" key="2">
    <source>
        <dbReference type="EMBL" id="KGF25702.1"/>
    </source>
</evidence>
<evidence type="ECO:0000313" key="3">
    <source>
        <dbReference type="Proteomes" id="UP000029533"/>
    </source>
</evidence>
<feature type="compositionally biased region" description="Polar residues" evidence="1">
    <location>
        <begin position="28"/>
        <end position="42"/>
    </location>
</feature>
<accession>A0AAW3FD68</accession>
<dbReference type="RefSeq" id="WP_036870477.1">
    <property type="nucleotide sequence ID" value="NZ_JRNJ01000074.1"/>
</dbReference>
<feature type="region of interest" description="Disordered" evidence="1">
    <location>
        <begin position="28"/>
        <end position="68"/>
    </location>
</feature>